<keyword evidence="4" id="KW-1003">Cell membrane</keyword>
<comment type="subcellular location">
    <subcellularLocation>
        <location evidence="1">Cell membrane</location>
        <topology evidence="1">Single-pass type I membrane protein</topology>
    </subcellularLocation>
</comment>
<evidence type="ECO:0000256" key="6">
    <source>
        <dbReference type="ARBA" id="ARBA00022679"/>
    </source>
</evidence>
<evidence type="ECO:0000256" key="15">
    <source>
        <dbReference type="ARBA" id="ARBA00023180"/>
    </source>
</evidence>
<dbReference type="InterPro" id="IPR021820">
    <property type="entry name" value="S-locus_recpt_kinase_C"/>
</dbReference>
<dbReference type="OrthoDB" id="1918485at2759"/>
<evidence type="ECO:0000256" key="13">
    <source>
        <dbReference type="ARBA" id="ARBA00023136"/>
    </source>
</evidence>
<keyword evidence="5" id="KW-0723">Serine/threonine-protein kinase</keyword>
<dbReference type="EMBL" id="JXTB01000001">
    <property type="protein sequence ID" value="PON80473.1"/>
    <property type="molecule type" value="Genomic_DNA"/>
</dbReference>
<dbReference type="InterPro" id="IPR020635">
    <property type="entry name" value="Tyr_kinase_cat_dom"/>
</dbReference>
<protein>
    <submittedName>
        <fullName evidence="18">Mitogen-activated protein kinase kinase kinase</fullName>
    </submittedName>
</protein>
<dbReference type="PANTHER" id="PTHR27002">
    <property type="entry name" value="RECEPTOR-LIKE SERINE/THREONINE-PROTEIN KINASE SD1-8"/>
    <property type="match status" value="1"/>
</dbReference>
<evidence type="ECO:0000256" key="10">
    <source>
        <dbReference type="ARBA" id="ARBA00022777"/>
    </source>
</evidence>
<reference evidence="19" key="1">
    <citation type="submission" date="2016-06" db="EMBL/GenBank/DDBJ databases">
        <title>Parallel loss of symbiosis genes in relatives of nitrogen-fixing non-legume Parasponia.</title>
        <authorList>
            <person name="Van Velzen R."/>
            <person name="Holmer R."/>
            <person name="Bu F."/>
            <person name="Rutten L."/>
            <person name="Van Zeijl A."/>
            <person name="Liu W."/>
            <person name="Santuari L."/>
            <person name="Cao Q."/>
            <person name="Sharma T."/>
            <person name="Shen D."/>
            <person name="Roswanjaya Y."/>
            <person name="Wardhani T."/>
            <person name="Kalhor M.S."/>
            <person name="Jansen J."/>
            <person name="Van den Hoogen J."/>
            <person name="Gungor B."/>
            <person name="Hartog M."/>
            <person name="Hontelez J."/>
            <person name="Verver J."/>
            <person name="Yang W.-C."/>
            <person name="Schijlen E."/>
            <person name="Repin R."/>
            <person name="Schilthuizen M."/>
            <person name="Schranz E."/>
            <person name="Heidstra R."/>
            <person name="Miyata K."/>
            <person name="Fedorova E."/>
            <person name="Kohlen W."/>
            <person name="Bisseling T."/>
            <person name="Smit S."/>
            <person name="Geurts R."/>
        </authorList>
    </citation>
    <scope>NUCLEOTIDE SEQUENCE [LARGE SCALE GENOMIC DNA]</scope>
    <source>
        <strain evidence="19">cv. WU1-14</strain>
    </source>
</reference>
<keyword evidence="7" id="KW-0812">Transmembrane</keyword>
<dbReference type="FunFam" id="1.10.510.10:FF:000240">
    <property type="entry name" value="Lectin-domain containing receptor kinase A4.3"/>
    <property type="match status" value="1"/>
</dbReference>
<keyword evidence="8" id="KW-0732">Signal</keyword>
<feature type="domain" description="Protein kinase" evidence="17">
    <location>
        <begin position="1"/>
        <end position="226"/>
    </location>
</feature>
<accession>A0A2P5E4L6</accession>
<keyword evidence="15" id="KW-0325">Glycoprotein</keyword>
<comment type="similarity">
    <text evidence="2">In the N-terminal section; belongs to the leguminous lectin family.</text>
</comment>
<keyword evidence="11" id="KW-0067">ATP-binding</keyword>
<feature type="region of interest" description="Disordered" evidence="16">
    <location>
        <begin position="229"/>
        <end position="255"/>
    </location>
</feature>
<evidence type="ECO:0000256" key="12">
    <source>
        <dbReference type="ARBA" id="ARBA00022989"/>
    </source>
</evidence>
<evidence type="ECO:0000256" key="11">
    <source>
        <dbReference type="ARBA" id="ARBA00022840"/>
    </source>
</evidence>
<proteinExistence type="inferred from homology"/>
<dbReference type="InterPro" id="IPR000719">
    <property type="entry name" value="Prot_kinase_dom"/>
</dbReference>
<keyword evidence="12" id="KW-1133">Transmembrane helix</keyword>
<evidence type="ECO:0000256" key="1">
    <source>
        <dbReference type="ARBA" id="ARBA00004251"/>
    </source>
</evidence>
<feature type="compositionally biased region" description="Polar residues" evidence="16">
    <location>
        <begin position="245"/>
        <end position="255"/>
    </location>
</feature>
<dbReference type="SUPFAM" id="SSF56112">
    <property type="entry name" value="Protein kinase-like (PK-like)"/>
    <property type="match status" value="1"/>
</dbReference>
<keyword evidence="6" id="KW-0808">Transferase</keyword>
<evidence type="ECO:0000256" key="3">
    <source>
        <dbReference type="ARBA" id="ARBA00010217"/>
    </source>
</evidence>
<evidence type="ECO:0000256" key="8">
    <source>
        <dbReference type="ARBA" id="ARBA00022729"/>
    </source>
</evidence>
<evidence type="ECO:0000256" key="16">
    <source>
        <dbReference type="SAM" id="MobiDB-lite"/>
    </source>
</evidence>
<dbReference type="GO" id="GO:0004674">
    <property type="term" value="F:protein serine/threonine kinase activity"/>
    <property type="evidence" value="ECO:0007669"/>
    <property type="project" value="UniProtKB-KW"/>
</dbReference>
<evidence type="ECO:0000259" key="17">
    <source>
        <dbReference type="PROSITE" id="PS50011"/>
    </source>
</evidence>
<organism evidence="18 19">
    <name type="scientific">Parasponia andersonii</name>
    <name type="common">Sponia andersonii</name>
    <dbReference type="NCBI Taxonomy" id="3476"/>
    <lineage>
        <taxon>Eukaryota</taxon>
        <taxon>Viridiplantae</taxon>
        <taxon>Streptophyta</taxon>
        <taxon>Embryophyta</taxon>
        <taxon>Tracheophyta</taxon>
        <taxon>Spermatophyta</taxon>
        <taxon>Magnoliopsida</taxon>
        <taxon>eudicotyledons</taxon>
        <taxon>Gunneridae</taxon>
        <taxon>Pentapetalae</taxon>
        <taxon>rosids</taxon>
        <taxon>fabids</taxon>
        <taxon>Rosales</taxon>
        <taxon>Cannabaceae</taxon>
        <taxon>Parasponia</taxon>
    </lineage>
</organism>
<dbReference type="AlphaFoldDB" id="A0A2P5E4L6"/>
<dbReference type="GO" id="GO:0002229">
    <property type="term" value="P:defense response to oomycetes"/>
    <property type="evidence" value="ECO:0007669"/>
    <property type="project" value="UniProtKB-ARBA"/>
</dbReference>
<dbReference type="PROSITE" id="PS50011">
    <property type="entry name" value="PROTEIN_KINASE_DOM"/>
    <property type="match status" value="1"/>
</dbReference>
<keyword evidence="14" id="KW-0675">Receptor</keyword>
<dbReference type="Pfam" id="PF11883">
    <property type="entry name" value="DUF3403"/>
    <property type="match status" value="1"/>
</dbReference>
<dbReference type="InterPro" id="IPR011009">
    <property type="entry name" value="Kinase-like_dom_sf"/>
</dbReference>
<evidence type="ECO:0000313" key="18">
    <source>
        <dbReference type="EMBL" id="PON80473.1"/>
    </source>
</evidence>
<dbReference type="GO" id="GO:0004713">
    <property type="term" value="F:protein tyrosine kinase activity"/>
    <property type="evidence" value="ECO:0007669"/>
    <property type="project" value="InterPro"/>
</dbReference>
<dbReference type="PROSITE" id="PS00108">
    <property type="entry name" value="PROTEIN_KINASE_ST"/>
    <property type="match status" value="1"/>
</dbReference>
<evidence type="ECO:0000256" key="2">
    <source>
        <dbReference type="ARBA" id="ARBA00008536"/>
    </source>
</evidence>
<dbReference type="Pfam" id="PF00069">
    <property type="entry name" value="Pkinase"/>
    <property type="match status" value="1"/>
</dbReference>
<dbReference type="GO" id="GO:0005886">
    <property type="term" value="C:plasma membrane"/>
    <property type="evidence" value="ECO:0007669"/>
    <property type="project" value="UniProtKB-SubCell"/>
</dbReference>
<sequence>MLLNWELRFDIILGFARGLLYLHHDLRLRIIHRDLKASNVLLNEKMDPKISDFGLARFLGGKQTEASITRRTVLTHNGYMSPAYALDGFFSIKSDVFSFGIMALEIIIGKKHWILPIRSSIEPSRICKCAKFAFSTFKFAPFAEKLQRSCGGHFDRAWKMWKENKALDLMDVSLSETCNANEFLRCVNVGLLCVQEDPSDRPTMSNVVLMIGSETASLPSPKQPAFVARRSLSSSGSSSKPLSVNGLTSTLEQGR</sequence>
<feature type="compositionally biased region" description="Low complexity" evidence="16">
    <location>
        <begin position="231"/>
        <end position="243"/>
    </location>
</feature>
<name>A0A2P5E4L6_PARAD</name>
<dbReference type="PANTHER" id="PTHR27002:SF1111">
    <property type="entry name" value="NON-SPECIFIC SERINE_THREONINE PROTEIN KINASE"/>
    <property type="match status" value="1"/>
</dbReference>
<dbReference type="Proteomes" id="UP000237105">
    <property type="component" value="Unassembled WGS sequence"/>
</dbReference>
<dbReference type="InterPro" id="IPR008271">
    <property type="entry name" value="Ser/Thr_kinase_AS"/>
</dbReference>
<dbReference type="GO" id="GO:0005524">
    <property type="term" value="F:ATP binding"/>
    <property type="evidence" value="ECO:0007669"/>
    <property type="project" value="UniProtKB-KW"/>
</dbReference>
<keyword evidence="13" id="KW-0472">Membrane</keyword>
<evidence type="ECO:0000256" key="14">
    <source>
        <dbReference type="ARBA" id="ARBA00023170"/>
    </source>
</evidence>
<comment type="similarity">
    <text evidence="3">In the C-terminal section; belongs to the protein kinase superfamily. Ser/Thr protein kinase family.</text>
</comment>
<keyword evidence="10 18" id="KW-0418">Kinase</keyword>
<evidence type="ECO:0000256" key="7">
    <source>
        <dbReference type="ARBA" id="ARBA00022692"/>
    </source>
</evidence>
<dbReference type="Gene3D" id="1.10.510.10">
    <property type="entry name" value="Transferase(Phosphotransferase) domain 1"/>
    <property type="match status" value="1"/>
</dbReference>
<evidence type="ECO:0000256" key="4">
    <source>
        <dbReference type="ARBA" id="ARBA00022475"/>
    </source>
</evidence>
<evidence type="ECO:0000313" key="19">
    <source>
        <dbReference type="Proteomes" id="UP000237105"/>
    </source>
</evidence>
<keyword evidence="9" id="KW-0547">Nucleotide-binding</keyword>
<comment type="caution">
    <text evidence="18">The sequence shown here is derived from an EMBL/GenBank/DDBJ whole genome shotgun (WGS) entry which is preliminary data.</text>
</comment>
<gene>
    <name evidence="18" type="ORF">PanWU01x14_000290</name>
</gene>
<evidence type="ECO:0000256" key="5">
    <source>
        <dbReference type="ARBA" id="ARBA00022527"/>
    </source>
</evidence>
<dbReference type="SMART" id="SM00219">
    <property type="entry name" value="TyrKc"/>
    <property type="match status" value="1"/>
</dbReference>
<keyword evidence="19" id="KW-1185">Reference proteome</keyword>
<evidence type="ECO:0000256" key="9">
    <source>
        <dbReference type="ARBA" id="ARBA00022741"/>
    </source>
</evidence>